<gene>
    <name evidence="1" type="ORF">LLEC1_00986</name>
</gene>
<dbReference type="InterPro" id="IPR011032">
    <property type="entry name" value="GroES-like_sf"/>
</dbReference>
<dbReference type="EMBL" id="LUKN01004172">
    <property type="protein sequence ID" value="OAQ96453.1"/>
    <property type="molecule type" value="Genomic_DNA"/>
</dbReference>
<dbReference type="Proteomes" id="UP000243081">
    <property type="component" value="Unassembled WGS sequence"/>
</dbReference>
<sequence length="241" mass="25770">MTTTVPVPEPAQVLIKVLAFGMNRAGTVYYSVLPAFPAQKSHSRNAQAAGTLSNVQVPCIIGTEVVGRIVADAAGDDATIPVDSLVATCMGGLGAKFLDHIGLDPATVAAPPEMLQTTYESLAQALDLQSGDSLLIAALRASMNWQLSSWPTQFDKCLELTGTKTSKDSILCVKLRRTVCMTGIQGGERTAADFSPITELPPRRRLLSYGGDEHDFISMPWETLVAAVEDGKITIPVHRFQ</sequence>
<dbReference type="SUPFAM" id="SSF50129">
    <property type="entry name" value="GroES-like"/>
    <property type="match status" value="1"/>
</dbReference>
<evidence type="ECO:0000313" key="1">
    <source>
        <dbReference type="EMBL" id="OAQ96453.1"/>
    </source>
</evidence>
<dbReference type="OrthoDB" id="203908at2759"/>
<dbReference type="Gene3D" id="3.90.180.10">
    <property type="entry name" value="Medium-chain alcohol dehydrogenases, catalytic domain"/>
    <property type="match status" value="1"/>
</dbReference>
<evidence type="ECO:0000313" key="2">
    <source>
        <dbReference type="Proteomes" id="UP000243081"/>
    </source>
</evidence>
<name>A0A179I4H9_CORDF</name>
<protein>
    <submittedName>
        <fullName evidence="1">Uncharacterized protein</fullName>
    </submittedName>
</protein>
<comment type="caution">
    <text evidence="1">The sequence shown here is derived from an EMBL/GenBank/DDBJ whole genome shotgun (WGS) entry which is preliminary data.</text>
</comment>
<dbReference type="AlphaFoldDB" id="A0A179I4H9"/>
<reference evidence="1 2" key="1">
    <citation type="submission" date="2016-03" db="EMBL/GenBank/DDBJ databases">
        <title>Fine-scale spatial genetic structure of a fungal parasite of coffee scale insects.</title>
        <authorList>
            <person name="Jackson D."/>
            <person name="Zemenick K.A."/>
            <person name="Malloure B."/>
            <person name="Quandt C.A."/>
            <person name="James T.Y."/>
        </authorList>
    </citation>
    <scope>NUCLEOTIDE SEQUENCE [LARGE SCALE GENOMIC DNA]</scope>
    <source>
        <strain evidence="1 2">UM487</strain>
    </source>
</reference>
<keyword evidence="2" id="KW-1185">Reference proteome</keyword>
<organism evidence="1 2">
    <name type="scientific">Cordyceps confragosa</name>
    <name type="common">Lecanicillium lecanii</name>
    <dbReference type="NCBI Taxonomy" id="2714763"/>
    <lineage>
        <taxon>Eukaryota</taxon>
        <taxon>Fungi</taxon>
        <taxon>Dikarya</taxon>
        <taxon>Ascomycota</taxon>
        <taxon>Pezizomycotina</taxon>
        <taxon>Sordariomycetes</taxon>
        <taxon>Hypocreomycetidae</taxon>
        <taxon>Hypocreales</taxon>
        <taxon>Cordycipitaceae</taxon>
        <taxon>Akanthomyces</taxon>
    </lineage>
</organism>
<accession>A0A179I4H9</accession>
<proteinExistence type="predicted"/>